<organism evidence="2 3">
    <name type="scientific">Arcicella aurantiaca</name>
    <dbReference type="NCBI Taxonomy" id="591202"/>
    <lineage>
        <taxon>Bacteria</taxon>
        <taxon>Pseudomonadati</taxon>
        <taxon>Bacteroidota</taxon>
        <taxon>Cytophagia</taxon>
        <taxon>Cytophagales</taxon>
        <taxon>Flectobacillaceae</taxon>
        <taxon>Arcicella</taxon>
    </lineage>
</organism>
<gene>
    <name evidence="2" type="ORF">LV89_04058</name>
</gene>
<keyword evidence="3" id="KW-1185">Reference proteome</keyword>
<dbReference type="EMBL" id="QGGO01000029">
    <property type="protein sequence ID" value="PWK18770.1"/>
    <property type="molecule type" value="Genomic_DNA"/>
</dbReference>
<proteinExistence type="predicted"/>
<dbReference type="AlphaFoldDB" id="A0A316E746"/>
<dbReference type="Proteomes" id="UP000245489">
    <property type="component" value="Unassembled WGS sequence"/>
</dbReference>
<name>A0A316E746_9BACT</name>
<dbReference type="InterPro" id="IPR011250">
    <property type="entry name" value="OMP/PagP_B-barrel"/>
</dbReference>
<evidence type="ECO:0000256" key="1">
    <source>
        <dbReference type="SAM" id="Phobius"/>
    </source>
</evidence>
<dbReference type="SUPFAM" id="SSF56925">
    <property type="entry name" value="OMPA-like"/>
    <property type="match status" value="1"/>
</dbReference>
<keyword evidence="1" id="KW-0812">Transmembrane</keyword>
<comment type="caution">
    <text evidence="2">The sequence shown here is derived from an EMBL/GenBank/DDBJ whole genome shotgun (WGS) entry which is preliminary data.</text>
</comment>
<evidence type="ECO:0000313" key="2">
    <source>
        <dbReference type="EMBL" id="PWK18770.1"/>
    </source>
</evidence>
<dbReference type="OrthoDB" id="9824629at2"/>
<feature type="transmembrane region" description="Helical" evidence="1">
    <location>
        <begin position="42"/>
        <end position="64"/>
    </location>
</feature>
<keyword evidence="1" id="KW-1133">Transmembrane helix</keyword>
<sequence length="400" mass="45648">MEEQEDFDNLYSSKLPNFANNDWRALEGQLERHDLKRQLKKLMWALPAIGGIMLAVSSVLYYQLNRTREQVKTLENRLVSAYQQQRNKSEISPQKIIIHDTIYKQVIIRQIVHENTSQNPELTNNQNNIYYEKYGDNSTENQIITEREKFVDIHQLSGKSPILSKTNIGITNDFSKYKGESFPEDSVVEENHFSLIPKSVSVGLVGGLQLPMGDFFNGSGNTFGGKTVLGYHNKKGQERWGIVLDYQQSNTSFDIDKKEDIDKLGLPPKTNPKPNGSNPRLEKVNVCFSSYKIGLGLRYNLLFSDKIRPYFGTSWNIQIPTQGFGDYEFEDYLKPRKIFQQESTMHLLGLNAGANIFLTKKLVASGELYFQSQFLHETNPIFNATTVLGGQVGLSYRFGN</sequence>
<evidence type="ECO:0000313" key="3">
    <source>
        <dbReference type="Proteomes" id="UP000245489"/>
    </source>
</evidence>
<protein>
    <submittedName>
        <fullName evidence="2">Uncharacterized protein</fullName>
    </submittedName>
</protein>
<dbReference type="RefSeq" id="WP_109744722.1">
    <property type="nucleotide sequence ID" value="NZ_QGGO01000029.1"/>
</dbReference>
<accession>A0A316E746</accession>
<keyword evidence="1" id="KW-0472">Membrane</keyword>
<reference evidence="2 3" key="1">
    <citation type="submission" date="2018-05" db="EMBL/GenBank/DDBJ databases">
        <title>Genomic Encyclopedia of Archaeal and Bacterial Type Strains, Phase II (KMG-II): from individual species to whole genera.</title>
        <authorList>
            <person name="Goeker M."/>
        </authorList>
    </citation>
    <scope>NUCLEOTIDE SEQUENCE [LARGE SCALE GENOMIC DNA]</scope>
    <source>
        <strain evidence="2 3">DSM 22214</strain>
    </source>
</reference>